<dbReference type="InterPro" id="IPR000835">
    <property type="entry name" value="HTH_MarR-typ"/>
</dbReference>
<feature type="domain" description="HTH marR-type" evidence="4">
    <location>
        <begin position="1"/>
        <end position="157"/>
    </location>
</feature>
<dbReference type="InterPro" id="IPR036388">
    <property type="entry name" value="WH-like_DNA-bd_sf"/>
</dbReference>
<dbReference type="EMBL" id="BRPJ01000046">
    <property type="protein sequence ID" value="GLB30805.1"/>
    <property type="molecule type" value="Genomic_DNA"/>
</dbReference>
<dbReference type="Proteomes" id="UP001419084">
    <property type="component" value="Unassembled WGS sequence"/>
</dbReference>
<evidence type="ECO:0000259" key="4">
    <source>
        <dbReference type="PROSITE" id="PS50995"/>
    </source>
</evidence>
<evidence type="ECO:0000256" key="1">
    <source>
        <dbReference type="ARBA" id="ARBA00023015"/>
    </source>
</evidence>
<sequence length="168" mass="19352">MNESVTSMPGERMRQEEECCLACFVKIDKVYQKLCSQSVSEYGFTPNEIVVMMFLANNEGLKSASEIAQYRNISKGLIARSVDSLCEKGYITADRDKNDRRLVRLKLTEKSLEIVERIRRCRKDFVEELHREIPEEDLKILHRTASIMNQNVESLLNKTSVKTDNLTG</sequence>
<keyword evidence="3" id="KW-0804">Transcription</keyword>
<reference evidence="5 6" key="1">
    <citation type="journal article" date="2024" name="Int. J. Syst. Evol. Microbiol.">
        <title>Lacrimispora brassicae sp. nov. isolated from fermented cabbage, and proposal of Clostridium indicum Gundawar et al. 2019 and Clostridium methoxybenzovorans Mechichi et al. 1999 as heterotypic synonyms of Lacrimispora amygdalina (Parshina et al. 2003) Haas and Blanchard 2020 and Lacrimispora indolis (McClung and McCoy 1957) Haas and Blanchard 2020, respectively.</title>
        <authorList>
            <person name="Kobayashi H."/>
            <person name="Tanizawa Y."/>
            <person name="Sakamoto M."/>
            <person name="Ohkuma M."/>
            <person name="Tohno M."/>
        </authorList>
    </citation>
    <scope>NUCLEOTIDE SEQUENCE [LARGE SCALE GENOMIC DNA]</scope>
    <source>
        <strain evidence="5 6">DSM 12857</strain>
    </source>
</reference>
<protein>
    <recommendedName>
        <fullName evidence="4">HTH marR-type domain-containing protein</fullName>
    </recommendedName>
</protein>
<dbReference type="PRINTS" id="PR00598">
    <property type="entry name" value="HTHMARR"/>
</dbReference>
<evidence type="ECO:0000256" key="2">
    <source>
        <dbReference type="ARBA" id="ARBA00023125"/>
    </source>
</evidence>
<proteinExistence type="predicted"/>
<keyword evidence="1" id="KW-0805">Transcription regulation</keyword>
<keyword evidence="6" id="KW-1185">Reference proteome</keyword>
<dbReference type="RefSeq" id="WP_242996413.1">
    <property type="nucleotide sequence ID" value="NZ_BRPJ01000046.1"/>
</dbReference>
<dbReference type="Gene3D" id="1.10.10.10">
    <property type="entry name" value="Winged helix-like DNA-binding domain superfamily/Winged helix DNA-binding domain"/>
    <property type="match status" value="1"/>
</dbReference>
<dbReference type="InterPro" id="IPR036390">
    <property type="entry name" value="WH_DNA-bd_sf"/>
</dbReference>
<keyword evidence="2" id="KW-0238">DNA-binding</keyword>
<dbReference type="SMART" id="SM00347">
    <property type="entry name" value="HTH_MARR"/>
    <property type="match status" value="1"/>
</dbReference>
<dbReference type="Pfam" id="PF12802">
    <property type="entry name" value="MarR_2"/>
    <property type="match status" value="1"/>
</dbReference>
<accession>A0ABQ5M798</accession>
<dbReference type="PANTHER" id="PTHR42756:SF1">
    <property type="entry name" value="TRANSCRIPTIONAL REPRESSOR OF EMRAB OPERON"/>
    <property type="match status" value="1"/>
</dbReference>
<evidence type="ECO:0000313" key="6">
    <source>
        <dbReference type="Proteomes" id="UP001419084"/>
    </source>
</evidence>
<comment type="caution">
    <text evidence="5">The sequence shown here is derived from an EMBL/GenBank/DDBJ whole genome shotgun (WGS) entry which is preliminary data.</text>
</comment>
<evidence type="ECO:0000313" key="5">
    <source>
        <dbReference type="EMBL" id="GLB30805.1"/>
    </source>
</evidence>
<dbReference type="SUPFAM" id="SSF46785">
    <property type="entry name" value="Winged helix' DNA-binding domain"/>
    <property type="match status" value="1"/>
</dbReference>
<name>A0ABQ5M798_9FIRM</name>
<dbReference type="PROSITE" id="PS50995">
    <property type="entry name" value="HTH_MARR_2"/>
    <property type="match status" value="1"/>
</dbReference>
<dbReference type="PANTHER" id="PTHR42756">
    <property type="entry name" value="TRANSCRIPTIONAL REGULATOR, MARR"/>
    <property type="match status" value="1"/>
</dbReference>
<organism evidence="5 6">
    <name type="scientific">Lacrimispora amygdalina</name>
    <dbReference type="NCBI Taxonomy" id="253257"/>
    <lineage>
        <taxon>Bacteria</taxon>
        <taxon>Bacillati</taxon>
        <taxon>Bacillota</taxon>
        <taxon>Clostridia</taxon>
        <taxon>Lachnospirales</taxon>
        <taxon>Lachnospiraceae</taxon>
        <taxon>Lacrimispora</taxon>
    </lineage>
</organism>
<evidence type="ECO:0000256" key="3">
    <source>
        <dbReference type="ARBA" id="ARBA00023163"/>
    </source>
</evidence>
<gene>
    <name evidence="5" type="ORF">LAD12857_27280</name>
</gene>